<feature type="region of interest" description="Disordered" evidence="1">
    <location>
        <begin position="1"/>
        <end position="35"/>
    </location>
</feature>
<name>A0A0C9UGM4_SPHS4</name>
<dbReference type="EMBL" id="KN837131">
    <property type="protein sequence ID" value="KIJ42228.1"/>
    <property type="molecule type" value="Genomic_DNA"/>
</dbReference>
<reference evidence="2 3" key="1">
    <citation type="submission" date="2014-06" db="EMBL/GenBank/DDBJ databases">
        <title>Evolutionary Origins and Diversification of the Mycorrhizal Mutualists.</title>
        <authorList>
            <consortium name="DOE Joint Genome Institute"/>
            <consortium name="Mycorrhizal Genomics Consortium"/>
            <person name="Kohler A."/>
            <person name="Kuo A."/>
            <person name="Nagy L.G."/>
            <person name="Floudas D."/>
            <person name="Copeland A."/>
            <person name="Barry K.W."/>
            <person name="Cichocki N."/>
            <person name="Veneault-Fourrey C."/>
            <person name="LaButti K."/>
            <person name="Lindquist E.A."/>
            <person name="Lipzen A."/>
            <person name="Lundell T."/>
            <person name="Morin E."/>
            <person name="Murat C."/>
            <person name="Riley R."/>
            <person name="Ohm R."/>
            <person name="Sun H."/>
            <person name="Tunlid A."/>
            <person name="Henrissat B."/>
            <person name="Grigoriev I.V."/>
            <person name="Hibbett D.S."/>
            <person name="Martin F."/>
        </authorList>
    </citation>
    <scope>NUCLEOTIDE SEQUENCE [LARGE SCALE GENOMIC DNA]</scope>
    <source>
        <strain evidence="2 3">SS14</strain>
    </source>
</reference>
<feature type="compositionally biased region" description="Basic and acidic residues" evidence="1">
    <location>
        <begin position="137"/>
        <end position="146"/>
    </location>
</feature>
<accession>A0A0C9UGM4</accession>
<gene>
    <name evidence="2" type="ORF">M422DRAFT_31393</name>
</gene>
<evidence type="ECO:0000256" key="1">
    <source>
        <dbReference type="SAM" id="MobiDB-lite"/>
    </source>
</evidence>
<protein>
    <submittedName>
        <fullName evidence="2">Uncharacterized protein</fullName>
    </submittedName>
</protein>
<feature type="compositionally biased region" description="Polar residues" evidence="1">
    <location>
        <begin position="1"/>
        <end position="17"/>
    </location>
</feature>
<evidence type="ECO:0000313" key="3">
    <source>
        <dbReference type="Proteomes" id="UP000054279"/>
    </source>
</evidence>
<dbReference type="AlphaFoldDB" id="A0A0C9UGM4"/>
<dbReference type="OrthoDB" id="10625562at2759"/>
<evidence type="ECO:0000313" key="2">
    <source>
        <dbReference type="EMBL" id="KIJ42228.1"/>
    </source>
</evidence>
<feature type="region of interest" description="Disordered" evidence="1">
    <location>
        <begin position="64"/>
        <end position="152"/>
    </location>
</feature>
<keyword evidence="3" id="KW-1185">Reference proteome</keyword>
<organism evidence="2 3">
    <name type="scientific">Sphaerobolus stellatus (strain SS14)</name>
    <dbReference type="NCBI Taxonomy" id="990650"/>
    <lineage>
        <taxon>Eukaryota</taxon>
        <taxon>Fungi</taxon>
        <taxon>Dikarya</taxon>
        <taxon>Basidiomycota</taxon>
        <taxon>Agaricomycotina</taxon>
        <taxon>Agaricomycetes</taxon>
        <taxon>Phallomycetidae</taxon>
        <taxon>Geastrales</taxon>
        <taxon>Sphaerobolaceae</taxon>
        <taxon>Sphaerobolus</taxon>
    </lineage>
</organism>
<dbReference type="Proteomes" id="UP000054279">
    <property type="component" value="Unassembled WGS sequence"/>
</dbReference>
<feature type="compositionally biased region" description="Pro residues" evidence="1">
    <location>
        <begin position="125"/>
        <end position="135"/>
    </location>
</feature>
<proteinExistence type="predicted"/>
<dbReference type="HOGENOM" id="CLU_1723517_0_0_1"/>
<sequence length="152" mass="15708">MASQTSNNASQAGSVASISARGGAGPSSAREKRHDLRIPGLASINLSATAALIGTPYATSHGPPFEYPFPTPNSAASTPHHTYPPISPPGGHNPFQFAPSLVSSGKSRAMGLTMPIFKRSSLPPTSKPSKPPVPPSLREKSREKKSASQAAK</sequence>